<keyword evidence="3" id="KW-1185">Reference proteome</keyword>
<dbReference type="InterPro" id="IPR000192">
    <property type="entry name" value="Aminotrans_V_dom"/>
</dbReference>
<dbReference type="AlphaFoldDB" id="A0A1D8JJ61"/>
<dbReference type="PANTHER" id="PTHR43586">
    <property type="entry name" value="CYSTEINE DESULFURASE"/>
    <property type="match status" value="1"/>
</dbReference>
<dbReference type="InterPro" id="IPR015422">
    <property type="entry name" value="PyrdxlP-dep_Trfase_small"/>
</dbReference>
<reference evidence="2 3" key="1">
    <citation type="submission" date="2016-09" db="EMBL/GenBank/DDBJ databases">
        <title>Complete genome sequence of the Lysinibacillus sphaericus LMG 22257, a specie of Bacillus with ureolytic activity that can effectively biodeposit calcium carbonate.</title>
        <authorList>
            <person name="Yan W."/>
        </authorList>
    </citation>
    <scope>NUCLEOTIDE SEQUENCE [LARGE SCALE GENOMIC DNA]</scope>
    <source>
        <strain evidence="2 3">LMG 22257</strain>
    </source>
</reference>
<protein>
    <submittedName>
        <fullName evidence="2">Aminotransferase</fullName>
    </submittedName>
</protein>
<dbReference type="Gene3D" id="3.90.1150.10">
    <property type="entry name" value="Aspartate Aminotransferase, domain 1"/>
    <property type="match status" value="1"/>
</dbReference>
<dbReference type="GO" id="GO:0008483">
    <property type="term" value="F:transaminase activity"/>
    <property type="evidence" value="ECO:0007669"/>
    <property type="project" value="UniProtKB-KW"/>
</dbReference>
<dbReference type="RefSeq" id="WP_075528908.1">
    <property type="nucleotide sequence ID" value="NZ_CP017560.1"/>
</dbReference>
<evidence type="ECO:0000313" key="3">
    <source>
        <dbReference type="Proteomes" id="UP000185746"/>
    </source>
</evidence>
<proteinExistence type="predicted"/>
<organism evidence="2 3">
    <name type="scientific">Sporosarcina ureilytica</name>
    <dbReference type="NCBI Taxonomy" id="298596"/>
    <lineage>
        <taxon>Bacteria</taxon>
        <taxon>Bacillati</taxon>
        <taxon>Bacillota</taxon>
        <taxon>Bacilli</taxon>
        <taxon>Bacillales</taxon>
        <taxon>Caryophanaceae</taxon>
        <taxon>Sporosarcina</taxon>
    </lineage>
</organism>
<keyword evidence="2" id="KW-0808">Transferase</keyword>
<dbReference type="Pfam" id="PF00266">
    <property type="entry name" value="Aminotran_5"/>
    <property type="match status" value="1"/>
</dbReference>
<dbReference type="EMBL" id="CP017560">
    <property type="protein sequence ID" value="AOV08746.1"/>
    <property type="molecule type" value="Genomic_DNA"/>
</dbReference>
<name>A0A1D8JJ61_9BACL</name>
<dbReference type="SUPFAM" id="SSF53383">
    <property type="entry name" value="PLP-dependent transferases"/>
    <property type="match status" value="1"/>
</dbReference>
<dbReference type="Proteomes" id="UP000185746">
    <property type="component" value="Chromosome"/>
</dbReference>
<evidence type="ECO:0000259" key="1">
    <source>
        <dbReference type="Pfam" id="PF00266"/>
    </source>
</evidence>
<keyword evidence="2" id="KW-0032">Aminotransferase</keyword>
<feature type="domain" description="Aminotransferase class V" evidence="1">
    <location>
        <begin position="54"/>
        <end position="339"/>
    </location>
</feature>
<evidence type="ECO:0000313" key="2">
    <source>
        <dbReference type="EMBL" id="AOV08746.1"/>
    </source>
</evidence>
<dbReference type="Gene3D" id="3.40.640.10">
    <property type="entry name" value="Type I PLP-dependent aspartate aminotransferase-like (Major domain)"/>
    <property type="match status" value="1"/>
</dbReference>
<sequence>MIDIQLVREEFPILANKIQLSSCSQSALHRDVKNNINKYIATWENDGMNWELWMEVCEKARMKFAKLINAKTSEIAIVSSVSHAISSIATSLKPKKDKTDFLVSKNDFPCIGHVALSQNNYNIKYADFNNDNLSSIINEKTLLVSVPHVSYYNGAISDLEAIVHHAKEKDSYVFVDAYQSAGQVDIDVKKLNIDFLATGMQKYLLGIPGIAFLYVKEELAETLSPKITGWFGQKNPFAFDGEVVDYAQGAKRFDSGTFPMINGFAADSALDIILEVGVKNIERYLEDLSQFTLDYCEKNNLEIVSPLEPTLKGSNTAIKVDNANFIEEELKKNNILVSARADVIRIAPHFYNTKDDIKFAIDAIKKLV</sequence>
<dbReference type="KEGG" id="surl:BI350_15145"/>
<dbReference type="InterPro" id="IPR015421">
    <property type="entry name" value="PyrdxlP-dep_Trfase_major"/>
</dbReference>
<gene>
    <name evidence="2" type="ORF">BI350_15145</name>
</gene>
<dbReference type="PANTHER" id="PTHR43586:SF15">
    <property type="entry name" value="BLR3095 PROTEIN"/>
    <property type="match status" value="1"/>
</dbReference>
<accession>A0A1D8JJ61</accession>
<dbReference type="InterPro" id="IPR015424">
    <property type="entry name" value="PyrdxlP-dep_Trfase"/>
</dbReference>